<keyword evidence="8" id="KW-1133">Transmembrane helix</keyword>
<dbReference type="GO" id="GO:0008395">
    <property type="term" value="F:steroid hydroxylase activity"/>
    <property type="evidence" value="ECO:0007669"/>
    <property type="project" value="TreeGrafter"/>
</dbReference>
<keyword evidence="8" id="KW-0472">Membrane</keyword>
<dbReference type="PANTHER" id="PTHR24304">
    <property type="entry name" value="CYTOCHROME P450 FAMILY 7"/>
    <property type="match status" value="1"/>
</dbReference>
<evidence type="ECO:0000256" key="3">
    <source>
        <dbReference type="ARBA" id="ARBA00022617"/>
    </source>
</evidence>
<feature type="transmembrane region" description="Helical" evidence="8">
    <location>
        <begin position="110"/>
        <end position="129"/>
    </location>
</feature>
<evidence type="ECO:0000256" key="8">
    <source>
        <dbReference type="SAM" id="Phobius"/>
    </source>
</evidence>
<dbReference type="InterPro" id="IPR036396">
    <property type="entry name" value="Cyt_P450_sf"/>
</dbReference>
<evidence type="ECO:0000256" key="4">
    <source>
        <dbReference type="ARBA" id="ARBA00022723"/>
    </source>
</evidence>
<dbReference type="InterPro" id="IPR050529">
    <property type="entry name" value="CYP450_sterol_14alpha_dmase"/>
</dbReference>
<evidence type="ECO:0000256" key="5">
    <source>
        <dbReference type="ARBA" id="ARBA00023004"/>
    </source>
</evidence>
<dbReference type="CDD" id="cd11040">
    <property type="entry name" value="CYP7_CYP8-like"/>
    <property type="match status" value="1"/>
</dbReference>
<dbReference type="InterPro" id="IPR002403">
    <property type="entry name" value="Cyt_P450_E_grp-IV"/>
</dbReference>
<dbReference type="EMBL" id="WWBZ02000012">
    <property type="protein sequence ID" value="KAF4311022.1"/>
    <property type="molecule type" value="Genomic_DNA"/>
</dbReference>
<keyword evidence="4 6" id="KW-0479">Metal-binding</keyword>
<sequence>MDGLVVEDGMHSNGIVHLRVLGVMLKNSLNELHSRLQMIVSETLSSEVSNHTQKHDGWTEIPLFQIAKKIMARANSATFFGDEIAHDQTFVDAALEFPEELFTSAEILRLIPKWAVPVVVVGHAFSFFVDGNGTISRGRHYFGNDRKPFALTVFGATIYVVLTAADVATVFRRTDALTFDNYVTDIMMQIGLSPEAIGKMWQYQPASTGGRKGPVIPNPGKKPLVHLSEAIFKYQLHPGKHLDKLQDVLLGRIHDIMTWEAMTLSSKVVLDHDNIGGCRRISLLNWVQFVMLEGATRAFFGNALLDKVDPDILDDFASFDDQSWKLVYRLPPPWSSSMNRSLKRAKASFTRYFEMPVDERLDACWMVRAMESEMAAAGIQPSDIAANLFLIYWVINGNTWKLTFWILAHLVHRPALLQTVHHEVRAAMAAAENPTDLSKLLEGGACPATVAVYHEALRLTASSMGVRDVVAPVILSGGRQLRPGARLLIPFRQMLTDGSVWESNRDVDAETFDAQRFLRDAGLADAKRNPNYRPFGGGATLCPGRFLAKREVLTCVALAVGRFRLGLAAGDAPFPQVEGRVPCLGVMKPLDKEDVASLVSRRV</sequence>
<dbReference type="OrthoDB" id="1470350at2759"/>
<dbReference type="AlphaFoldDB" id="A0A8H4NDA7"/>
<gene>
    <name evidence="9" type="ORF">GTA08_BOTSDO13432</name>
</gene>
<dbReference type="Pfam" id="PF00067">
    <property type="entry name" value="p450"/>
    <property type="match status" value="1"/>
</dbReference>
<dbReference type="InterPro" id="IPR001128">
    <property type="entry name" value="Cyt_P450"/>
</dbReference>
<keyword evidence="3 6" id="KW-0349">Heme</keyword>
<organism evidence="9 10">
    <name type="scientific">Botryosphaeria dothidea</name>
    <dbReference type="NCBI Taxonomy" id="55169"/>
    <lineage>
        <taxon>Eukaryota</taxon>
        <taxon>Fungi</taxon>
        <taxon>Dikarya</taxon>
        <taxon>Ascomycota</taxon>
        <taxon>Pezizomycotina</taxon>
        <taxon>Dothideomycetes</taxon>
        <taxon>Dothideomycetes incertae sedis</taxon>
        <taxon>Botryosphaeriales</taxon>
        <taxon>Botryosphaeriaceae</taxon>
        <taxon>Botryosphaeria</taxon>
    </lineage>
</organism>
<dbReference type="GO" id="GO:0020037">
    <property type="term" value="F:heme binding"/>
    <property type="evidence" value="ECO:0007669"/>
    <property type="project" value="InterPro"/>
</dbReference>
<evidence type="ECO:0000256" key="1">
    <source>
        <dbReference type="ARBA" id="ARBA00001971"/>
    </source>
</evidence>
<evidence type="ECO:0000256" key="7">
    <source>
        <dbReference type="RuleBase" id="RU000461"/>
    </source>
</evidence>
<dbReference type="PANTHER" id="PTHR24304:SF2">
    <property type="entry name" value="24-HYDROXYCHOLESTEROL 7-ALPHA-HYDROXYLASE"/>
    <property type="match status" value="1"/>
</dbReference>
<dbReference type="PRINTS" id="PR00465">
    <property type="entry name" value="EP450IV"/>
</dbReference>
<keyword evidence="10" id="KW-1185">Reference proteome</keyword>
<evidence type="ECO:0000256" key="6">
    <source>
        <dbReference type="PIRSR" id="PIRSR602403-1"/>
    </source>
</evidence>
<reference evidence="9" key="1">
    <citation type="submission" date="2020-04" db="EMBL/GenBank/DDBJ databases">
        <title>Genome Assembly and Annotation of Botryosphaeria dothidea sdau 11-99, a Latent Pathogen of Apple Fruit Ring Rot in China.</title>
        <authorList>
            <person name="Yu C."/>
            <person name="Diao Y."/>
            <person name="Lu Q."/>
            <person name="Zhao J."/>
            <person name="Cui S."/>
            <person name="Peng C."/>
            <person name="He B."/>
            <person name="Liu H."/>
        </authorList>
    </citation>
    <scope>NUCLEOTIDE SEQUENCE [LARGE SCALE GENOMIC DNA]</scope>
    <source>
        <strain evidence="9">Sdau11-99</strain>
    </source>
</reference>
<keyword evidence="5 6" id="KW-0408">Iron</keyword>
<comment type="similarity">
    <text evidence="2 7">Belongs to the cytochrome P450 family.</text>
</comment>
<keyword evidence="7" id="KW-0560">Oxidoreductase</keyword>
<name>A0A8H4NDA7_9PEZI</name>
<protein>
    <submittedName>
        <fullName evidence="9">Cytochrome p450</fullName>
    </submittedName>
</protein>
<dbReference type="Proteomes" id="UP000572817">
    <property type="component" value="Unassembled WGS sequence"/>
</dbReference>
<dbReference type="SUPFAM" id="SSF48264">
    <property type="entry name" value="Cytochrome P450"/>
    <property type="match status" value="1"/>
</dbReference>
<dbReference type="PROSITE" id="PS00086">
    <property type="entry name" value="CYTOCHROME_P450"/>
    <property type="match status" value="1"/>
</dbReference>
<feature type="binding site" description="axial binding residue" evidence="6">
    <location>
        <position position="542"/>
    </location>
    <ligand>
        <name>heme</name>
        <dbReference type="ChEBI" id="CHEBI:30413"/>
    </ligand>
    <ligandPart>
        <name>Fe</name>
        <dbReference type="ChEBI" id="CHEBI:18248"/>
    </ligandPart>
</feature>
<evidence type="ECO:0000313" key="9">
    <source>
        <dbReference type="EMBL" id="KAF4311022.1"/>
    </source>
</evidence>
<keyword evidence="7" id="KW-0503">Monooxygenase</keyword>
<comment type="caution">
    <text evidence="9">The sequence shown here is derived from an EMBL/GenBank/DDBJ whole genome shotgun (WGS) entry which is preliminary data.</text>
</comment>
<proteinExistence type="inferred from homology"/>
<accession>A0A8H4NDA7</accession>
<dbReference type="Gene3D" id="1.10.630.10">
    <property type="entry name" value="Cytochrome P450"/>
    <property type="match status" value="1"/>
</dbReference>
<dbReference type="GO" id="GO:0005506">
    <property type="term" value="F:iron ion binding"/>
    <property type="evidence" value="ECO:0007669"/>
    <property type="project" value="InterPro"/>
</dbReference>
<dbReference type="GO" id="GO:0016705">
    <property type="term" value="F:oxidoreductase activity, acting on paired donors, with incorporation or reduction of molecular oxygen"/>
    <property type="evidence" value="ECO:0007669"/>
    <property type="project" value="InterPro"/>
</dbReference>
<evidence type="ECO:0000313" key="10">
    <source>
        <dbReference type="Proteomes" id="UP000572817"/>
    </source>
</evidence>
<comment type="cofactor">
    <cofactor evidence="1 6">
        <name>heme</name>
        <dbReference type="ChEBI" id="CHEBI:30413"/>
    </cofactor>
</comment>
<dbReference type="InterPro" id="IPR017972">
    <property type="entry name" value="Cyt_P450_CS"/>
</dbReference>
<keyword evidence="8" id="KW-0812">Transmembrane</keyword>
<feature type="transmembrane region" description="Helical" evidence="8">
    <location>
        <begin position="149"/>
        <end position="171"/>
    </location>
</feature>
<evidence type="ECO:0000256" key="2">
    <source>
        <dbReference type="ARBA" id="ARBA00010617"/>
    </source>
</evidence>